<dbReference type="AlphaFoldDB" id="A0A3N7EFB4"/>
<dbReference type="Proteomes" id="UP000006729">
    <property type="component" value="Chromosome 1"/>
</dbReference>
<keyword evidence="2" id="KW-1185">Reference proteome</keyword>
<dbReference type="EMBL" id="CM009290">
    <property type="protein sequence ID" value="RQO86083.1"/>
    <property type="molecule type" value="Genomic_DNA"/>
</dbReference>
<name>A0A3N7EFB4_POPTR</name>
<evidence type="ECO:0000313" key="2">
    <source>
        <dbReference type="Proteomes" id="UP000006729"/>
    </source>
</evidence>
<reference evidence="1 2" key="1">
    <citation type="journal article" date="2006" name="Science">
        <title>The genome of black cottonwood, Populus trichocarpa (Torr. &amp; Gray).</title>
        <authorList>
            <person name="Tuskan G.A."/>
            <person name="Difazio S."/>
            <person name="Jansson S."/>
            <person name="Bohlmann J."/>
            <person name="Grigoriev I."/>
            <person name="Hellsten U."/>
            <person name="Putnam N."/>
            <person name="Ralph S."/>
            <person name="Rombauts S."/>
            <person name="Salamov A."/>
            <person name="Schein J."/>
            <person name="Sterck L."/>
            <person name="Aerts A."/>
            <person name="Bhalerao R.R."/>
            <person name="Bhalerao R.P."/>
            <person name="Blaudez D."/>
            <person name="Boerjan W."/>
            <person name="Brun A."/>
            <person name="Brunner A."/>
            <person name="Busov V."/>
            <person name="Campbell M."/>
            <person name="Carlson J."/>
            <person name="Chalot M."/>
            <person name="Chapman J."/>
            <person name="Chen G.L."/>
            <person name="Cooper D."/>
            <person name="Coutinho P.M."/>
            <person name="Couturier J."/>
            <person name="Covert S."/>
            <person name="Cronk Q."/>
            <person name="Cunningham R."/>
            <person name="Davis J."/>
            <person name="Degroeve S."/>
            <person name="Dejardin A."/>
            <person name="Depamphilis C."/>
            <person name="Detter J."/>
            <person name="Dirks B."/>
            <person name="Dubchak I."/>
            <person name="Duplessis S."/>
            <person name="Ehlting J."/>
            <person name="Ellis B."/>
            <person name="Gendler K."/>
            <person name="Goodstein D."/>
            <person name="Gribskov M."/>
            <person name="Grimwood J."/>
            <person name="Groover A."/>
            <person name="Gunter L."/>
            <person name="Hamberger B."/>
            <person name="Heinze B."/>
            <person name="Helariutta Y."/>
            <person name="Henrissat B."/>
            <person name="Holligan D."/>
            <person name="Holt R."/>
            <person name="Huang W."/>
            <person name="Islam-Faridi N."/>
            <person name="Jones S."/>
            <person name="Jones-Rhoades M."/>
            <person name="Jorgensen R."/>
            <person name="Joshi C."/>
            <person name="Kangasjarvi J."/>
            <person name="Karlsson J."/>
            <person name="Kelleher C."/>
            <person name="Kirkpatrick R."/>
            <person name="Kirst M."/>
            <person name="Kohler A."/>
            <person name="Kalluri U."/>
            <person name="Larimer F."/>
            <person name="Leebens-Mack J."/>
            <person name="Leple J.C."/>
            <person name="Locascio P."/>
            <person name="Lou Y."/>
            <person name="Lucas S."/>
            <person name="Martin F."/>
            <person name="Montanini B."/>
            <person name="Napoli C."/>
            <person name="Nelson D.R."/>
            <person name="Nelson C."/>
            <person name="Nieminen K."/>
            <person name="Nilsson O."/>
            <person name="Pereda V."/>
            <person name="Peter G."/>
            <person name="Philippe R."/>
            <person name="Pilate G."/>
            <person name="Poliakov A."/>
            <person name="Razumovskaya J."/>
            <person name="Richardson P."/>
            <person name="Rinaldi C."/>
            <person name="Ritland K."/>
            <person name="Rouze P."/>
            <person name="Ryaboy D."/>
            <person name="Schmutz J."/>
            <person name="Schrader J."/>
            <person name="Segerman B."/>
            <person name="Shin H."/>
            <person name="Siddiqui A."/>
            <person name="Sterky F."/>
            <person name="Terry A."/>
            <person name="Tsai C.J."/>
            <person name="Uberbacher E."/>
            <person name="Unneberg P."/>
            <person name="Vahala J."/>
            <person name="Wall K."/>
            <person name="Wessler S."/>
            <person name="Yang G."/>
            <person name="Yin T."/>
            <person name="Douglas C."/>
            <person name="Marra M."/>
            <person name="Sandberg G."/>
            <person name="Van de Peer Y."/>
            <person name="Rokhsar D."/>
        </authorList>
    </citation>
    <scope>NUCLEOTIDE SEQUENCE [LARGE SCALE GENOMIC DNA]</scope>
    <source>
        <strain evidence="2">cv. Nisqually</strain>
    </source>
</reference>
<evidence type="ECO:0000313" key="1">
    <source>
        <dbReference type="EMBL" id="RQO86083.1"/>
    </source>
</evidence>
<gene>
    <name evidence="1" type="ORF">POPTR_001G432250</name>
</gene>
<organism evidence="1 2">
    <name type="scientific">Populus trichocarpa</name>
    <name type="common">Western balsam poplar</name>
    <name type="synonym">Populus balsamifera subsp. trichocarpa</name>
    <dbReference type="NCBI Taxonomy" id="3694"/>
    <lineage>
        <taxon>Eukaryota</taxon>
        <taxon>Viridiplantae</taxon>
        <taxon>Streptophyta</taxon>
        <taxon>Embryophyta</taxon>
        <taxon>Tracheophyta</taxon>
        <taxon>Spermatophyta</taxon>
        <taxon>Magnoliopsida</taxon>
        <taxon>eudicotyledons</taxon>
        <taxon>Gunneridae</taxon>
        <taxon>Pentapetalae</taxon>
        <taxon>rosids</taxon>
        <taxon>fabids</taxon>
        <taxon>Malpighiales</taxon>
        <taxon>Salicaceae</taxon>
        <taxon>Saliceae</taxon>
        <taxon>Populus</taxon>
    </lineage>
</organism>
<sequence length="149" mass="16903">MRRHLSSCFPTVSQIAFRRLDGLKHILLPSDQMTTHVIRGKDDESDIRDCGELKHVIGGKDDESEIIAESPCFSELRSLSLYVTVGNWIEKEMGISYSDNSKHIFYCGKFVCIAPTTWKIQDCPHLLDANFSLLSTSVSFHTNYLWTGC</sequence>
<dbReference type="InParanoid" id="A0A3N7EFB4"/>
<protein>
    <submittedName>
        <fullName evidence="1">Uncharacterized protein</fullName>
    </submittedName>
</protein>
<accession>A0A3N7EFB4</accession>
<proteinExistence type="predicted"/>